<keyword evidence="11" id="KW-1185">Reference proteome</keyword>
<evidence type="ECO:0000313" key="10">
    <source>
        <dbReference type="EMBL" id="MTD16283.1"/>
    </source>
</evidence>
<comment type="cofactor">
    <cofactor evidence="1">
        <name>Mo-bis(molybdopterin guanine dinucleotide)</name>
        <dbReference type="ChEBI" id="CHEBI:60539"/>
    </cofactor>
</comment>
<evidence type="ECO:0000313" key="11">
    <source>
        <dbReference type="Proteomes" id="UP000460221"/>
    </source>
</evidence>
<accession>A0A7K1FSY0</accession>
<keyword evidence="5" id="KW-0574">Periplasm</keyword>
<dbReference type="PANTHER" id="PTHR43742">
    <property type="entry name" value="TRIMETHYLAMINE-N-OXIDE REDUCTASE"/>
    <property type="match status" value="1"/>
</dbReference>
<dbReference type="Pfam" id="PF00384">
    <property type="entry name" value="Molybdopterin"/>
    <property type="match status" value="1"/>
</dbReference>
<feature type="domain" description="Molybdopterin dinucleotide-binding" evidence="8">
    <location>
        <begin position="624"/>
        <end position="735"/>
    </location>
</feature>
<proteinExistence type="inferred from homology"/>
<keyword evidence="6" id="KW-0560">Oxidoreductase</keyword>
<dbReference type="Pfam" id="PF18364">
    <property type="entry name" value="Molybdopterin_N"/>
    <property type="match status" value="1"/>
</dbReference>
<dbReference type="AlphaFoldDB" id="A0A7K1FSY0"/>
<dbReference type="Gene3D" id="3.90.55.10">
    <property type="entry name" value="Dimethylsulfoxide Reductase, domain 3"/>
    <property type="match status" value="1"/>
</dbReference>
<dbReference type="InterPro" id="IPR009010">
    <property type="entry name" value="Asp_de-COase-like_dom_sf"/>
</dbReference>
<keyword evidence="3" id="KW-0500">Molybdenum</keyword>
<comment type="caution">
    <text evidence="10">The sequence shown here is derived from an EMBL/GenBank/DDBJ whole genome shotgun (WGS) entry which is preliminary data.</text>
</comment>
<dbReference type="SUPFAM" id="SSF50692">
    <property type="entry name" value="ADC-like"/>
    <property type="match status" value="1"/>
</dbReference>
<dbReference type="RefSeq" id="WP_322098205.1">
    <property type="nucleotide sequence ID" value="NZ_WLYK01000009.1"/>
</dbReference>
<sequence>MHRQETPRHSSHWGAFVPEVADGRVIRARPVPEDPDPSALLESVPSAVHAANRVLRPAVRRGWLSGREGGDPGRRGKDGYVEVDWDTALDLVAGELLRVRAEHGHDAVFGGSYGWSSAGRFHHAKTQLSHFLATTGGYVGQISNYSFGAADAVLPHVVGDSAAVLGGVPTWQDIREGADTLLMFGGAPAKNVQVEPGGVAAHRSRLGLLDALDHGVRAVNVNPVAYDAPPHRNLSWLPIRPGTDTALILALTREVVRAGRHDRDFLDRCTVGADRYLAYLDGSADGVEKSAGWASGITGIPERDILALAATLAGGRTMVTATWSLQRADHGEQPYWAVIALAAVLGGIGLRGTGFGFGYGSIAGTGNYRRRFGVPAFTATRNPLRRSIPVARMADMLLHPGREYEFNGARYSYPDIRLVYWAGGNPFHHHQDLNRLVRAWQRPETIIVHEPWWTPTARHADIVLPATTTLERDDIAAGSKDSFITAMRRVVPPVGEARNDHAIFRGLAERLGVLDDLTGGRSERELLADMYEQARADAAVHAVDLPGFEDFWRLGSIEIDVPDSQVPFADFRADPAAHPLATPSGRIELFSERVAGFGYPECPGHPVWLAPYEWLGDPDPQHPLHLLSPQPATRLHSQLDMAAVSLGSKIRGYEPCVLHAADAADRGIADGDLIRIFNVRGSVLAGAELRDDLVRGVALLATGAWFTPEFRGDEIWDVHGNPNALSRDVGSSRMGQAVTAQTVLVQIERYDGPDRTADPHAVPELHAR</sequence>
<feature type="domain" description="Molybdopterin oxidoreductase N-terminal" evidence="9">
    <location>
        <begin position="9"/>
        <end position="49"/>
    </location>
</feature>
<dbReference type="GO" id="GO:0043546">
    <property type="term" value="F:molybdopterin cofactor binding"/>
    <property type="evidence" value="ECO:0007669"/>
    <property type="project" value="InterPro"/>
</dbReference>
<dbReference type="GO" id="GO:0030151">
    <property type="term" value="F:molybdenum ion binding"/>
    <property type="evidence" value="ECO:0007669"/>
    <property type="project" value="TreeGrafter"/>
</dbReference>
<evidence type="ECO:0000256" key="1">
    <source>
        <dbReference type="ARBA" id="ARBA00001942"/>
    </source>
</evidence>
<dbReference type="GO" id="GO:0009061">
    <property type="term" value="P:anaerobic respiration"/>
    <property type="evidence" value="ECO:0007669"/>
    <property type="project" value="TreeGrafter"/>
</dbReference>
<evidence type="ECO:0000259" key="8">
    <source>
        <dbReference type="Pfam" id="PF01568"/>
    </source>
</evidence>
<feature type="domain" description="Molybdopterin oxidoreductase" evidence="7">
    <location>
        <begin position="53"/>
        <end position="510"/>
    </location>
</feature>
<evidence type="ECO:0000256" key="3">
    <source>
        <dbReference type="ARBA" id="ARBA00022505"/>
    </source>
</evidence>
<dbReference type="GO" id="GO:0030288">
    <property type="term" value="C:outer membrane-bounded periplasmic space"/>
    <property type="evidence" value="ECO:0007669"/>
    <property type="project" value="TreeGrafter"/>
</dbReference>
<dbReference type="SUPFAM" id="SSF53706">
    <property type="entry name" value="Formate dehydrogenase/DMSO reductase, domains 1-3"/>
    <property type="match status" value="1"/>
</dbReference>
<keyword evidence="4" id="KW-0479">Metal-binding</keyword>
<evidence type="ECO:0000259" key="7">
    <source>
        <dbReference type="Pfam" id="PF00384"/>
    </source>
</evidence>
<dbReference type="GO" id="GO:0009055">
    <property type="term" value="F:electron transfer activity"/>
    <property type="evidence" value="ECO:0007669"/>
    <property type="project" value="TreeGrafter"/>
</dbReference>
<dbReference type="InterPro" id="IPR050612">
    <property type="entry name" value="Prok_Mopterin_Oxidored"/>
</dbReference>
<evidence type="ECO:0000256" key="4">
    <source>
        <dbReference type="ARBA" id="ARBA00022723"/>
    </source>
</evidence>
<name>A0A7K1FSY0_9ACTN</name>
<dbReference type="InterPro" id="IPR006655">
    <property type="entry name" value="Mopterin_OxRdtase_prok_CS"/>
</dbReference>
<dbReference type="Gene3D" id="3.40.50.740">
    <property type="match status" value="1"/>
</dbReference>
<evidence type="ECO:0000256" key="2">
    <source>
        <dbReference type="ARBA" id="ARBA00010312"/>
    </source>
</evidence>
<dbReference type="EMBL" id="WLYK01000009">
    <property type="protein sequence ID" value="MTD16283.1"/>
    <property type="molecule type" value="Genomic_DNA"/>
</dbReference>
<evidence type="ECO:0000259" key="9">
    <source>
        <dbReference type="Pfam" id="PF18364"/>
    </source>
</evidence>
<dbReference type="Gene3D" id="2.40.40.20">
    <property type="match status" value="1"/>
</dbReference>
<gene>
    <name evidence="10" type="ORF">GIS00_20290</name>
</gene>
<dbReference type="GO" id="GO:0016491">
    <property type="term" value="F:oxidoreductase activity"/>
    <property type="evidence" value="ECO:0007669"/>
    <property type="project" value="UniProtKB-KW"/>
</dbReference>
<dbReference type="Gene3D" id="3.40.228.10">
    <property type="entry name" value="Dimethylsulfoxide Reductase, domain 2"/>
    <property type="match status" value="1"/>
</dbReference>
<evidence type="ECO:0000256" key="6">
    <source>
        <dbReference type="ARBA" id="ARBA00023002"/>
    </source>
</evidence>
<dbReference type="Pfam" id="PF01568">
    <property type="entry name" value="Molydop_binding"/>
    <property type="match status" value="1"/>
</dbReference>
<evidence type="ECO:0000256" key="5">
    <source>
        <dbReference type="ARBA" id="ARBA00022764"/>
    </source>
</evidence>
<dbReference type="PROSITE" id="PS00490">
    <property type="entry name" value="MOLYBDOPTERIN_PROK_2"/>
    <property type="match status" value="1"/>
</dbReference>
<reference evidence="10 11" key="1">
    <citation type="submission" date="2019-11" db="EMBL/GenBank/DDBJ databases">
        <authorList>
            <person name="Jiang L.-Q."/>
        </authorList>
    </citation>
    <scope>NUCLEOTIDE SEQUENCE [LARGE SCALE GENOMIC DNA]</scope>
    <source>
        <strain evidence="10 11">YIM 132087</strain>
    </source>
</reference>
<dbReference type="Proteomes" id="UP000460221">
    <property type="component" value="Unassembled WGS sequence"/>
</dbReference>
<organism evidence="10 11">
    <name type="scientific">Nakamurella alba</name>
    <dbReference type="NCBI Taxonomy" id="2665158"/>
    <lineage>
        <taxon>Bacteria</taxon>
        <taxon>Bacillati</taxon>
        <taxon>Actinomycetota</taxon>
        <taxon>Actinomycetes</taxon>
        <taxon>Nakamurellales</taxon>
        <taxon>Nakamurellaceae</taxon>
        <taxon>Nakamurella</taxon>
    </lineage>
</organism>
<protein>
    <submittedName>
        <fullName evidence="10">Molybdopterin-dependent oxidoreductase</fullName>
    </submittedName>
</protein>
<dbReference type="InterPro" id="IPR041460">
    <property type="entry name" value="Molybdopterin_N"/>
</dbReference>
<dbReference type="InterPro" id="IPR006656">
    <property type="entry name" value="Mopterin_OxRdtase"/>
</dbReference>
<comment type="similarity">
    <text evidence="2">Belongs to the prokaryotic molybdopterin-containing oxidoreductase family.</text>
</comment>
<dbReference type="InterPro" id="IPR006657">
    <property type="entry name" value="MoPterin_dinucl-bd_dom"/>
</dbReference>
<dbReference type="PANTHER" id="PTHR43742:SF10">
    <property type="entry name" value="TRIMETHYLAMINE-N-OXIDE REDUCTASE 2"/>
    <property type="match status" value="1"/>
</dbReference>